<dbReference type="InterPro" id="IPR006664">
    <property type="entry name" value="OMP_bac"/>
</dbReference>
<dbReference type="InterPro" id="IPR006665">
    <property type="entry name" value="OmpA-like"/>
</dbReference>
<accession>A0A556MH80</accession>
<dbReference type="RefSeq" id="WP_144249314.1">
    <property type="nucleotide sequence ID" value="NZ_VLPK01000003.1"/>
</dbReference>
<organism evidence="8 9">
    <name type="scientific">Mucilaginibacter corticis</name>
    <dbReference type="NCBI Taxonomy" id="2597670"/>
    <lineage>
        <taxon>Bacteria</taxon>
        <taxon>Pseudomonadati</taxon>
        <taxon>Bacteroidota</taxon>
        <taxon>Sphingobacteriia</taxon>
        <taxon>Sphingobacteriales</taxon>
        <taxon>Sphingobacteriaceae</taxon>
        <taxon>Mucilaginibacter</taxon>
    </lineage>
</organism>
<evidence type="ECO:0000256" key="6">
    <source>
        <dbReference type="SAM" id="SignalP"/>
    </source>
</evidence>
<dbReference type="InterPro" id="IPR011990">
    <property type="entry name" value="TPR-like_helical_dom_sf"/>
</dbReference>
<dbReference type="PROSITE" id="PS51123">
    <property type="entry name" value="OMPA_2"/>
    <property type="match status" value="1"/>
</dbReference>
<evidence type="ECO:0000259" key="7">
    <source>
        <dbReference type="PROSITE" id="PS51123"/>
    </source>
</evidence>
<feature type="signal peptide" evidence="6">
    <location>
        <begin position="1"/>
        <end position="20"/>
    </location>
</feature>
<feature type="domain" description="OmpA-like" evidence="7">
    <location>
        <begin position="483"/>
        <end position="604"/>
    </location>
</feature>
<feature type="region of interest" description="Disordered" evidence="5">
    <location>
        <begin position="417"/>
        <end position="471"/>
    </location>
</feature>
<protein>
    <submittedName>
        <fullName evidence="8">OmpA family protein</fullName>
    </submittedName>
</protein>
<dbReference type="SUPFAM" id="SSF82171">
    <property type="entry name" value="DPP6 N-terminal domain-like"/>
    <property type="match status" value="1"/>
</dbReference>
<dbReference type="EMBL" id="VLPK01000003">
    <property type="protein sequence ID" value="TSJ39276.1"/>
    <property type="molecule type" value="Genomic_DNA"/>
</dbReference>
<sequence>MKKVAFIILLATTFLARVSAQEQPTKQKLADNLFERYEYFKSLNIYLELANKSQPKYAVVERIADCYRLMNDYENAEIWYQKAIAYPEGAIIDHFYYAEVLLRNKKFADAREQYKVYYQVENGDQLPFKLATCDSAEKWINNPSTAFTVINEQKYNTKYSDWGLNYEGPSGFVFTSDRILPKQKNDIYNRNGNGYFKMYHTTGENGVGLLELKTEKNPIFEAVYNVGPMVLTNSGDTAYITITTTLPKGKLSVDAKVSGGTESLYTRRLQLIVATKTAGKWTNFKSFPYNNVNEYSVGHATLSKDGKVIYFTSDMPGGQGKTDIWYCIKQPDGTWGQPVNCGNVINTKEDEFFPTLNDNNTLYFSSNGLPGMGGLDIFKTKGEKSTWIKPVNLKTPVNSTSDDFYFVTRDSLSGYFSSNREGGSGSDDVYSFGYKPPPETKHPAKNALTAKNGQVSSSSKNGNGKPTLANRSAQEPLARIVSLNKGDGFIIKNIYYNLDKSNIRPDAAVELDELVQILKQRPTIRLEVGAHTDSRAPAAYNMALSIRRAHSAVDYLVARGIASDRLVPRGYGETRLLNNCTKGRFCTEAEHQLNRRTELRILSE</sequence>
<keyword evidence="6" id="KW-0732">Signal</keyword>
<dbReference type="InterPro" id="IPR036737">
    <property type="entry name" value="OmpA-like_sf"/>
</dbReference>
<dbReference type="SUPFAM" id="SSF48452">
    <property type="entry name" value="TPR-like"/>
    <property type="match status" value="1"/>
</dbReference>
<name>A0A556MH80_9SPHI</name>
<dbReference type="PANTHER" id="PTHR30329">
    <property type="entry name" value="STATOR ELEMENT OF FLAGELLAR MOTOR COMPLEX"/>
    <property type="match status" value="1"/>
</dbReference>
<keyword evidence="3" id="KW-0998">Cell outer membrane</keyword>
<feature type="compositionally biased region" description="Polar residues" evidence="5">
    <location>
        <begin position="449"/>
        <end position="471"/>
    </location>
</feature>
<keyword evidence="2 4" id="KW-0472">Membrane</keyword>
<dbReference type="PRINTS" id="PR01021">
    <property type="entry name" value="OMPADOMAIN"/>
</dbReference>
<dbReference type="CDD" id="cd07185">
    <property type="entry name" value="OmpA_C-like"/>
    <property type="match status" value="1"/>
</dbReference>
<evidence type="ECO:0000256" key="5">
    <source>
        <dbReference type="SAM" id="MobiDB-lite"/>
    </source>
</evidence>
<dbReference type="Pfam" id="PF07676">
    <property type="entry name" value="PD40"/>
    <property type="match status" value="1"/>
</dbReference>
<evidence type="ECO:0000313" key="8">
    <source>
        <dbReference type="EMBL" id="TSJ39276.1"/>
    </source>
</evidence>
<comment type="subcellular location">
    <subcellularLocation>
        <location evidence="1">Cell outer membrane</location>
    </subcellularLocation>
</comment>
<comment type="caution">
    <text evidence="8">The sequence shown here is derived from an EMBL/GenBank/DDBJ whole genome shotgun (WGS) entry which is preliminary data.</text>
</comment>
<dbReference type="AlphaFoldDB" id="A0A556MH80"/>
<evidence type="ECO:0000256" key="3">
    <source>
        <dbReference type="ARBA" id="ARBA00023237"/>
    </source>
</evidence>
<dbReference type="GO" id="GO:0009279">
    <property type="term" value="C:cell outer membrane"/>
    <property type="evidence" value="ECO:0007669"/>
    <property type="project" value="UniProtKB-SubCell"/>
</dbReference>
<dbReference type="Proteomes" id="UP000318733">
    <property type="component" value="Unassembled WGS sequence"/>
</dbReference>
<dbReference type="Gene3D" id="1.25.40.10">
    <property type="entry name" value="Tetratricopeptide repeat domain"/>
    <property type="match status" value="1"/>
</dbReference>
<gene>
    <name evidence="8" type="ORF">FO440_16090</name>
</gene>
<dbReference type="PANTHER" id="PTHR30329:SF21">
    <property type="entry name" value="LIPOPROTEIN YIAD-RELATED"/>
    <property type="match status" value="1"/>
</dbReference>
<proteinExistence type="predicted"/>
<evidence type="ECO:0000256" key="4">
    <source>
        <dbReference type="PROSITE-ProRule" id="PRU00473"/>
    </source>
</evidence>
<feature type="chain" id="PRO_5022201330" evidence="6">
    <location>
        <begin position="21"/>
        <end position="604"/>
    </location>
</feature>
<evidence type="ECO:0000256" key="2">
    <source>
        <dbReference type="ARBA" id="ARBA00023136"/>
    </source>
</evidence>
<dbReference type="InterPro" id="IPR050330">
    <property type="entry name" value="Bact_OuterMem_StrucFunc"/>
</dbReference>
<evidence type="ECO:0000256" key="1">
    <source>
        <dbReference type="ARBA" id="ARBA00004442"/>
    </source>
</evidence>
<evidence type="ECO:0000313" key="9">
    <source>
        <dbReference type="Proteomes" id="UP000318733"/>
    </source>
</evidence>
<dbReference type="SUPFAM" id="SSF103088">
    <property type="entry name" value="OmpA-like"/>
    <property type="match status" value="1"/>
</dbReference>
<reference evidence="8 9" key="1">
    <citation type="submission" date="2019-07" db="EMBL/GenBank/DDBJ databases">
        <authorList>
            <person name="Huq M.A."/>
        </authorList>
    </citation>
    <scope>NUCLEOTIDE SEQUENCE [LARGE SCALE GENOMIC DNA]</scope>
    <source>
        <strain evidence="8 9">MAH-19</strain>
    </source>
</reference>
<keyword evidence="9" id="KW-1185">Reference proteome</keyword>
<dbReference type="InterPro" id="IPR011659">
    <property type="entry name" value="WD40"/>
</dbReference>
<dbReference type="Gene3D" id="3.30.1330.60">
    <property type="entry name" value="OmpA-like domain"/>
    <property type="match status" value="1"/>
</dbReference>
<dbReference type="OrthoDB" id="9809364at2"/>
<dbReference type="Pfam" id="PF00691">
    <property type="entry name" value="OmpA"/>
    <property type="match status" value="1"/>
</dbReference>